<reference evidence="16 17" key="1">
    <citation type="submission" date="2019-11" db="EMBL/GenBank/DDBJ databases">
        <title>Nocardia sp. nov. CT2-14 isolated from soil.</title>
        <authorList>
            <person name="Kanchanasin P."/>
            <person name="Tanasupawat S."/>
            <person name="Yuki M."/>
            <person name="Kudo T."/>
        </authorList>
    </citation>
    <scope>NUCLEOTIDE SEQUENCE [LARGE SCALE GENOMIC DNA]</scope>
    <source>
        <strain evidence="16 17">CT2-14</strain>
    </source>
</reference>
<protein>
    <recommendedName>
        <fullName evidence="5 14">Succinyl-diaminopimelate desuccinylase</fullName>
        <ecNumber evidence="5 14">3.5.1.18</ecNumber>
    </recommendedName>
</protein>
<dbReference type="GO" id="GO:0019877">
    <property type="term" value="P:diaminopimelate biosynthetic process"/>
    <property type="evidence" value="ECO:0007669"/>
    <property type="project" value="UniProtKB-KW"/>
</dbReference>
<dbReference type="SUPFAM" id="SSF55031">
    <property type="entry name" value="Bacterial exopeptidase dimerisation domain"/>
    <property type="match status" value="1"/>
</dbReference>
<dbReference type="InterPro" id="IPR002933">
    <property type="entry name" value="Peptidase_M20"/>
</dbReference>
<evidence type="ECO:0000256" key="11">
    <source>
        <dbReference type="ARBA" id="ARBA00023154"/>
    </source>
</evidence>
<evidence type="ECO:0000256" key="2">
    <source>
        <dbReference type="ARBA" id="ARBA00001947"/>
    </source>
</evidence>
<dbReference type="SUPFAM" id="SSF53187">
    <property type="entry name" value="Zn-dependent exopeptidases"/>
    <property type="match status" value="1"/>
</dbReference>
<feature type="domain" description="Peptidase M20 dimerisation" evidence="15">
    <location>
        <begin position="172"/>
        <end position="270"/>
    </location>
</feature>
<dbReference type="PANTHER" id="PTHR43808:SF31">
    <property type="entry name" value="N-ACETYL-L-CITRULLINE DEACETYLASE"/>
    <property type="match status" value="1"/>
</dbReference>
<proteinExistence type="predicted"/>
<organism evidence="16 17">
    <name type="scientific">Nocardia aurantiaca</name>
    <dbReference type="NCBI Taxonomy" id="2675850"/>
    <lineage>
        <taxon>Bacteria</taxon>
        <taxon>Bacillati</taxon>
        <taxon>Actinomycetota</taxon>
        <taxon>Actinomycetes</taxon>
        <taxon>Mycobacteriales</taxon>
        <taxon>Nocardiaceae</taxon>
        <taxon>Nocardia</taxon>
    </lineage>
</organism>
<evidence type="ECO:0000256" key="8">
    <source>
        <dbReference type="ARBA" id="ARBA00022801"/>
    </source>
</evidence>
<keyword evidence="8 16" id="KW-0378">Hydrolase</keyword>
<dbReference type="GO" id="GO:0009089">
    <property type="term" value="P:lysine biosynthetic process via diaminopimelate"/>
    <property type="evidence" value="ECO:0007669"/>
    <property type="project" value="UniProtKB-UniRule"/>
</dbReference>
<dbReference type="Pfam" id="PF07687">
    <property type="entry name" value="M20_dimer"/>
    <property type="match status" value="1"/>
</dbReference>
<comment type="cofactor">
    <cofactor evidence="2">
        <name>Zn(2+)</name>
        <dbReference type="ChEBI" id="CHEBI:29105"/>
    </cofactor>
</comment>
<sequence>MTIDLSADPISLTAALVDIPSVSQNEKVIADIVEKALQEQTTGFEIVRHGNTVLARTDRGLPTRVILAGHLDTVPIADNVPGHFETTADGERQLWGCGTVDMKSGDAVFLHLAATVAEPVHDLTLILYDCEEIAAEFNGLGRIERELPGWLDGDLAILGEPSGGWIEAGCQGTLRVRLTTSGVRAHTARAWLGDNAIHRLAPILERLARYEARAVEIDGCTYLEGLSAVRVEGGVAGNVVPDVATVDVNFRFAPDRTLDQATEHVREVFAGLDLDFERTDGAPGALPGLSNPAAKDLIEIVHTYGSGGVRAKYGWTDVSRFAARGIPAVNFGPGDPNLAHKVDEHLPVDQITQVTSMLRSYLTGAKP</sequence>
<dbReference type="Proteomes" id="UP000432464">
    <property type="component" value="Unassembled WGS sequence"/>
</dbReference>
<keyword evidence="7" id="KW-0479">Metal-binding</keyword>
<dbReference type="GO" id="GO:0006526">
    <property type="term" value="P:L-arginine biosynthetic process"/>
    <property type="evidence" value="ECO:0007669"/>
    <property type="project" value="TreeGrafter"/>
</dbReference>
<dbReference type="Gene3D" id="3.30.70.360">
    <property type="match status" value="1"/>
</dbReference>
<evidence type="ECO:0000256" key="14">
    <source>
        <dbReference type="NCBIfam" id="TIGR01900"/>
    </source>
</evidence>
<dbReference type="Gene3D" id="3.40.630.10">
    <property type="entry name" value="Zn peptidases"/>
    <property type="match status" value="1"/>
</dbReference>
<keyword evidence="11" id="KW-0457">Lysine biosynthesis</keyword>
<accession>A0A6I3LA57</accession>
<dbReference type="Pfam" id="PF01546">
    <property type="entry name" value="Peptidase_M20"/>
    <property type="match status" value="1"/>
</dbReference>
<dbReference type="NCBIfam" id="TIGR01900">
    <property type="entry name" value="dapE-gram_pos"/>
    <property type="match status" value="1"/>
</dbReference>
<dbReference type="PANTHER" id="PTHR43808">
    <property type="entry name" value="ACETYLORNITHINE DEACETYLASE"/>
    <property type="match status" value="1"/>
</dbReference>
<dbReference type="RefSeq" id="WP_328290899.1">
    <property type="nucleotide sequence ID" value="NZ_WMBB01000022.1"/>
</dbReference>
<comment type="cofactor">
    <cofactor evidence="1">
        <name>Co(2+)</name>
        <dbReference type="ChEBI" id="CHEBI:48828"/>
    </cofactor>
</comment>
<evidence type="ECO:0000256" key="5">
    <source>
        <dbReference type="ARBA" id="ARBA00011921"/>
    </source>
</evidence>
<dbReference type="GO" id="GO:0009014">
    <property type="term" value="F:succinyl-diaminopimelate desuccinylase activity"/>
    <property type="evidence" value="ECO:0007669"/>
    <property type="project" value="UniProtKB-UniRule"/>
</dbReference>
<comment type="subunit">
    <text evidence="4">Homodimer.</text>
</comment>
<comment type="caution">
    <text evidence="16">The sequence shown here is derived from an EMBL/GenBank/DDBJ whole genome shotgun (WGS) entry which is preliminary data.</text>
</comment>
<name>A0A6I3LA57_9NOCA</name>
<comment type="catalytic activity">
    <reaction evidence="13">
        <text>N-succinyl-(2S,6S)-2,6-diaminopimelate + H2O = (2S,6S)-2,6-diaminopimelate + succinate</text>
        <dbReference type="Rhea" id="RHEA:22608"/>
        <dbReference type="ChEBI" id="CHEBI:15377"/>
        <dbReference type="ChEBI" id="CHEBI:30031"/>
        <dbReference type="ChEBI" id="CHEBI:57609"/>
        <dbReference type="ChEBI" id="CHEBI:58087"/>
        <dbReference type="EC" id="3.5.1.18"/>
    </reaction>
</comment>
<keyword evidence="12" id="KW-0170">Cobalt</keyword>
<dbReference type="AlphaFoldDB" id="A0A6I3LA57"/>
<evidence type="ECO:0000313" key="16">
    <source>
        <dbReference type="EMBL" id="MTE17305.1"/>
    </source>
</evidence>
<comment type="pathway">
    <text evidence="3">Amino-acid biosynthesis; L-lysine biosynthesis via DAP pathway; LL-2,6-diaminopimelate from (S)-tetrahydrodipicolinate (succinylase route): step 3/3.</text>
</comment>
<dbReference type="EC" id="3.5.1.18" evidence="5 14"/>
<dbReference type="GO" id="GO:0008777">
    <property type="term" value="F:acetylornithine deacetylase activity"/>
    <property type="evidence" value="ECO:0007669"/>
    <property type="project" value="TreeGrafter"/>
</dbReference>
<evidence type="ECO:0000256" key="9">
    <source>
        <dbReference type="ARBA" id="ARBA00022833"/>
    </source>
</evidence>
<evidence type="ECO:0000256" key="13">
    <source>
        <dbReference type="ARBA" id="ARBA00051301"/>
    </source>
</evidence>
<evidence type="ECO:0000256" key="12">
    <source>
        <dbReference type="ARBA" id="ARBA00023285"/>
    </source>
</evidence>
<evidence type="ECO:0000256" key="6">
    <source>
        <dbReference type="ARBA" id="ARBA00022605"/>
    </source>
</evidence>
<gene>
    <name evidence="16" type="ORF">GLP40_31785</name>
</gene>
<dbReference type="FunFam" id="3.30.70.360:FF:000011">
    <property type="entry name" value="Succinyl-diaminopimelate desuccinylase"/>
    <property type="match status" value="1"/>
</dbReference>
<evidence type="ECO:0000256" key="4">
    <source>
        <dbReference type="ARBA" id="ARBA00011738"/>
    </source>
</evidence>
<dbReference type="GO" id="GO:0046872">
    <property type="term" value="F:metal ion binding"/>
    <property type="evidence" value="ECO:0007669"/>
    <property type="project" value="UniProtKB-KW"/>
</dbReference>
<evidence type="ECO:0000256" key="1">
    <source>
        <dbReference type="ARBA" id="ARBA00001941"/>
    </source>
</evidence>
<dbReference type="InterPro" id="IPR050072">
    <property type="entry name" value="Peptidase_M20A"/>
</dbReference>
<dbReference type="EMBL" id="WMBB01000022">
    <property type="protein sequence ID" value="MTE17305.1"/>
    <property type="molecule type" value="Genomic_DNA"/>
</dbReference>
<keyword evidence="9" id="KW-0862">Zinc</keyword>
<dbReference type="InterPro" id="IPR011650">
    <property type="entry name" value="Peptidase_M20_dimer"/>
</dbReference>
<dbReference type="InterPro" id="IPR036264">
    <property type="entry name" value="Bact_exopeptidase_dim_dom"/>
</dbReference>
<evidence type="ECO:0000259" key="15">
    <source>
        <dbReference type="Pfam" id="PF07687"/>
    </source>
</evidence>
<evidence type="ECO:0000256" key="3">
    <source>
        <dbReference type="ARBA" id="ARBA00005130"/>
    </source>
</evidence>
<evidence type="ECO:0000256" key="7">
    <source>
        <dbReference type="ARBA" id="ARBA00022723"/>
    </source>
</evidence>
<dbReference type="InterPro" id="IPR010174">
    <property type="entry name" value="Succinyl-DAP_deSuclase_DapE"/>
</dbReference>
<evidence type="ECO:0000313" key="17">
    <source>
        <dbReference type="Proteomes" id="UP000432464"/>
    </source>
</evidence>
<keyword evidence="10" id="KW-0220">Diaminopimelate biosynthesis</keyword>
<keyword evidence="17" id="KW-1185">Reference proteome</keyword>
<evidence type="ECO:0000256" key="10">
    <source>
        <dbReference type="ARBA" id="ARBA00022915"/>
    </source>
</evidence>
<keyword evidence="6" id="KW-0028">Amino-acid biosynthesis</keyword>